<dbReference type="AlphaFoldDB" id="A0A8J6BN05"/>
<comment type="caution">
    <text evidence="1">The sequence shown here is derived from an EMBL/GenBank/DDBJ whole genome shotgun (WGS) entry which is preliminary data.</text>
</comment>
<keyword evidence="2" id="KW-1185">Reference proteome</keyword>
<gene>
    <name evidence="1" type="ORF">GUJ93_ZPchr0010g9517</name>
</gene>
<proteinExistence type="predicted"/>
<dbReference type="Proteomes" id="UP000729402">
    <property type="component" value="Unassembled WGS sequence"/>
</dbReference>
<protein>
    <submittedName>
        <fullName evidence="1">Uncharacterized protein</fullName>
    </submittedName>
</protein>
<evidence type="ECO:0000313" key="2">
    <source>
        <dbReference type="Proteomes" id="UP000729402"/>
    </source>
</evidence>
<name>A0A8J6BN05_ZIZPA</name>
<accession>A0A8J6BN05</accession>
<organism evidence="1 2">
    <name type="scientific">Zizania palustris</name>
    <name type="common">Northern wild rice</name>
    <dbReference type="NCBI Taxonomy" id="103762"/>
    <lineage>
        <taxon>Eukaryota</taxon>
        <taxon>Viridiplantae</taxon>
        <taxon>Streptophyta</taxon>
        <taxon>Embryophyta</taxon>
        <taxon>Tracheophyta</taxon>
        <taxon>Spermatophyta</taxon>
        <taxon>Magnoliopsida</taxon>
        <taxon>Liliopsida</taxon>
        <taxon>Poales</taxon>
        <taxon>Poaceae</taxon>
        <taxon>BOP clade</taxon>
        <taxon>Oryzoideae</taxon>
        <taxon>Oryzeae</taxon>
        <taxon>Zizaniinae</taxon>
        <taxon>Zizania</taxon>
    </lineage>
</organism>
<reference evidence="1" key="1">
    <citation type="journal article" date="2021" name="bioRxiv">
        <title>Whole Genome Assembly and Annotation of Northern Wild Rice, Zizania palustris L., Supports a Whole Genome Duplication in the Zizania Genus.</title>
        <authorList>
            <person name="Haas M."/>
            <person name="Kono T."/>
            <person name="Macchietto M."/>
            <person name="Millas R."/>
            <person name="McGilp L."/>
            <person name="Shao M."/>
            <person name="Duquette J."/>
            <person name="Hirsch C.N."/>
            <person name="Kimball J."/>
        </authorList>
    </citation>
    <scope>NUCLEOTIDE SEQUENCE</scope>
    <source>
        <tissue evidence="1">Fresh leaf tissue</tissue>
    </source>
</reference>
<sequence>MAPLARPPCSNLWARPIATVTTTPGLGPSTCGLASDHPLLHGLLPVRLSIPTPSSPDHPVNGLDSGGFLRLRMGYLQATSPHPHPLQSGISKLLLQTSRPSPYSLPRSRSGTLTLVPPATCPPMRFGATIQGVQCDNGREFDNLNFRTFFSSNGVHLRTTHAGTLGILPGSAPSSPAPALARQQAPDSPCASPAQLLPGNFCIGSRTKVEEILKALLHQQLAIMKCLDAIEEKLQPI</sequence>
<dbReference type="EMBL" id="JAAALK010000082">
    <property type="protein sequence ID" value="KAG8088286.1"/>
    <property type="molecule type" value="Genomic_DNA"/>
</dbReference>
<reference evidence="1" key="2">
    <citation type="submission" date="2021-02" db="EMBL/GenBank/DDBJ databases">
        <authorList>
            <person name="Kimball J.A."/>
            <person name="Haas M.W."/>
            <person name="Macchietto M."/>
            <person name="Kono T."/>
            <person name="Duquette J."/>
            <person name="Shao M."/>
        </authorList>
    </citation>
    <scope>NUCLEOTIDE SEQUENCE</scope>
    <source>
        <tissue evidence="1">Fresh leaf tissue</tissue>
    </source>
</reference>
<evidence type="ECO:0000313" key="1">
    <source>
        <dbReference type="EMBL" id="KAG8088286.1"/>
    </source>
</evidence>